<evidence type="ECO:0000313" key="1">
    <source>
        <dbReference type="EMBL" id="RLN08626.1"/>
    </source>
</evidence>
<dbReference type="Proteomes" id="UP000275267">
    <property type="component" value="Unassembled WGS sequence"/>
</dbReference>
<dbReference type="Pfam" id="PF20100">
    <property type="entry name" value="DUF6490"/>
    <property type="match status" value="1"/>
</dbReference>
<accession>A0A3L6RS33</accession>
<protein>
    <submittedName>
        <fullName evidence="1">Uncharacterized protein</fullName>
    </submittedName>
</protein>
<reference evidence="2" key="1">
    <citation type="journal article" date="2019" name="Nat. Commun.">
        <title>The genome of broomcorn millet.</title>
        <authorList>
            <person name="Zou C."/>
            <person name="Miki D."/>
            <person name="Li D."/>
            <person name="Tang Q."/>
            <person name="Xiao L."/>
            <person name="Rajput S."/>
            <person name="Deng P."/>
            <person name="Jia W."/>
            <person name="Huang R."/>
            <person name="Zhang M."/>
            <person name="Sun Y."/>
            <person name="Hu J."/>
            <person name="Fu X."/>
            <person name="Schnable P.S."/>
            <person name="Li F."/>
            <person name="Zhang H."/>
            <person name="Feng B."/>
            <person name="Zhu X."/>
            <person name="Liu R."/>
            <person name="Schnable J.C."/>
            <person name="Zhu J.-K."/>
            <person name="Zhang H."/>
        </authorList>
    </citation>
    <scope>NUCLEOTIDE SEQUENCE [LARGE SCALE GENOMIC DNA]</scope>
</reference>
<dbReference type="EMBL" id="PQIB02000007">
    <property type="protein sequence ID" value="RLN08626.1"/>
    <property type="molecule type" value="Genomic_DNA"/>
</dbReference>
<dbReference type="PANTHER" id="PTHR46610">
    <property type="entry name" value="OS05G0181300 PROTEIN"/>
    <property type="match status" value="1"/>
</dbReference>
<dbReference type="InterPro" id="IPR045501">
    <property type="entry name" value="DUF6490"/>
</dbReference>
<sequence length="149" mass="15672">MSLLPATRGHQMEQLRKAVTSGLALILLSFNSGLAMYLSRDDVQSVACVAVSYLLLVLLVALHLGCGEGTRRGGRLLKAAVSCLTLLLMVLLAYKATTSFAPPSTPVMVVAVAGAAALGLGGGCPFLLHRCSWSKKPRQVMLPLAQELP</sequence>
<proteinExistence type="predicted"/>
<evidence type="ECO:0000313" key="2">
    <source>
        <dbReference type="Proteomes" id="UP000275267"/>
    </source>
</evidence>
<dbReference type="AlphaFoldDB" id="A0A3L6RS33"/>
<organism evidence="1 2">
    <name type="scientific">Panicum miliaceum</name>
    <name type="common">Proso millet</name>
    <name type="synonym">Broomcorn millet</name>
    <dbReference type="NCBI Taxonomy" id="4540"/>
    <lineage>
        <taxon>Eukaryota</taxon>
        <taxon>Viridiplantae</taxon>
        <taxon>Streptophyta</taxon>
        <taxon>Embryophyta</taxon>
        <taxon>Tracheophyta</taxon>
        <taxon>Spermatophyta</taxon>
        <taxon>Magnoliopsida</taxon>
        <taxon>Liliopsida</taxon>
        <taxon>Poales</taxon>
        <taxon>Poaceae</taxon>
        <taxon>PACMAD clade</taxon>
        <taxon>Panicoideae</taxon>
        <taxon>Panicodae</taxon>
        <taxon>Paniceae</taxon>
        <taxon>Panicinae</taxon>
        <taxon>Panicum</taxon>
        <taxon>Panicum sect. Panicum</taxon>
    </lineage>
</organism>
<gene>
    <name evidence="1" type="ORF">C2845_PM11G01380</name>
</gene>
<dbReference type="PANTHER" id="PTHR46610:SF3">
    <property type="entry name" value="OS01G0238200 PROTEIN"/>
    <property type="match status" value="1"/>
</dbReference>
<comment type="caution">
    <text evidence="1">The sequence shown here is derived from an EMBL/GenBank/DDBJ whole genome shotgun (WGS) entry which is preliminary data.</text>
</comment>
<name>A0A3L6RS33_PANMI</name>
<keyword evidence="2" id="KW-1185">Reference proteome</keyword>